<comment type="similarity">
    <text evidence="2 6">Belongs to the TUBGCP family.</text>
</comment>
<comment type="caution">
    <text evidence="9">The sequence shown here is derived from an EMBL/GenBank/DDBJ whole genome shotgun (WGS) entry which is preliminary data.</text>
</comment>
<name>A0ABQ7JEZ6_9APIC</name>
<keyword evidence="4 6" id="KW-0493">Microtubule</keyword>
<evidence type="ECO:0000256" key="5">
    <source>
        <dbReference type="ARBA" id="ARBA00023212"/>
    </source>
</evidence>
<dbReference type="PANTHER" id="PTHR19302:SF27">
    <property type="entry name" value="GAMMA-TUBULIN COMPLEX COMPONENT 4"/>
    <property type="match status" value="1"/>
</dbReference>
<dbReference type="InterPro" id="IPR042241">
    <property type="entry name" value="GCP_C_sf"/>
</dbReference>
<dbReference type="InterPro" id="IPR007259">
    <property type="entry name" value="GCP"/>
</dbReference>
<accession>A0ABQ7JEZ6</accession>
<evidence type="ECO:0000256" key="6">
    <source>
        <dbReference type="RuleBase" id="RU363050"/>
    </source>
</evidence>
<evidence type="ECO:0000256" key="1">
    <source>
        <dbReference type="ARBA" id="ARBA00004267"/>
    </source>
</evidence>
<dbReference type="InterPro" id="IPR040457">
    <property type="entry name" value="GCP_C"/>
</dbReference>
<evidence type="ECO:0000259" key="8">
    <source>
        <dbReference type="Pfam" id="PF17681"/>
    </source>
</evidence>
<protein>
    <recommendedName>
        <fullName evidence="6">Spindle pole body component</fullName>
    </recommendedName>
</protein>
<feature type="domain" description="Gamma tubulin complex component protein N-terminal" evidence="8">
    <location>
        <begin position="2"/>
        <end position="395"/>
    </location>
</feature>
<proteinExistence type="inferred from homology"/>
<keyword evidence="10" id="KW-1185">Reference proteome</keyword>
<dbReference type="Proteomes" id="UP000823046">
    <property type="component" value="Unassembled WGS sequence"/>
</dbReference>
<dbReference type="Pfam" id="PF17681">
    <property type="entry name" value="GCP_N_terminal"/>
    <property type="match status" value="1"/>
</dbReference>
<feature type="domain" description="Gamma tubulin complex component C-terminal" evidence="7">
    <location>
        <begin position="466"/>
        <end position="530"/>
    </location>
</feature>
<dbReference type="Gene3D" id="1.20.120.1900">
    <property type="entry name" value="Gamma-tubulin complex, C-terminal domain"/>
    <property type="match status" value="1"/>
</dbReference>
<reference evidence="9 10" key="1">
    <citation type="journal article" date="2020" name="bioRxiv">
        <title>Metabolic contributions of an alphaproteobacterial endosymbiont in the apicomplexan Cardiosporidium cionae.</title>
        <authorList>
            <person name="Hunter E.S."/>
            <person name="Paight C.J."/>
            <person name="Lane C.E."/>
        </authorList>
    </citation>
    <scope>NUCLEOTIDE SEQUENCE [LARGE SCALE GENOMIC DNA]</scope>
    <source>
        <strain evidence="9">ESH_2018</strain>
    </source>
</reference>
<evidence type="ECO:0000256" key="2">
    <source>
        <dbReference type="ARBA" id="ARBA00010337"/>
    </source>
</evidence>
<evidence type="ECO:0000256" key="4">
    <source>
        <dbReference type="ARBA" id="ARBA00022701"/>
    </source>
</evidence>
<comment type="subcellular location">
    <subcellularLocation>
        <location evidence="1 6">Cytoplasm</location>
        <location evidence="1 6">Cytoskeleton</location>
        <location evidence="1 6">Microtubule organizing center</location>
    </subcellularLocation>
</comment>
<evidence type="ECO:0000259" key="7">
    <source>
        <dbReference type="Pfam" id="PF04130"/>
    </source>
</evidence>
<evidence type="ECO:0000256" key="3">
    <source>
        <dbReference type="ARBA" id="ARBA00022490"/>
    </source>
</evidence>
<evidence type="ECO:0000313" key="10">
    <source>
        <dbReference type="Proteomes" id="UP000823046"/>
    </source>
</evidence>
<dbReference type="InterPro" id="IPR041470">
    <property type="entry name" value="GCP_N"/>
</dbReference>
<dbReference type="EMBL" id="JADAQX010000072">
    <property type="protein sequence ID" value="KAF8822220.1"/>
    <property type="molecule type" value="Genomic_DNA"/>
</dbReference>
<dbReference type="Pfam" id="PF04130">
    <property type="entry name" value="GCP_C_terminal"/>
    <property type="match status" value="1"/>
</dbReference>
<gene>
    <name evidence="9" type="ORF">IE077_000789</name>
</gene>
<evidence type="ECO:0000313" key="9">
    <source>
        <dbReference type="EMBL" id="KAF8822220.1"/>
    </source>
</evidence>
<keyword evidence="3 6" id="KW-0963">Cytoplasm</keyword>
<organism evidence="9 10">
    <name type="scientific">Cardiosporidium cionae</name>
    <dbReference type="NCBI Taxonomy" id="476202"/>
    <lineage>
        <taxon>Eukaryota</taxon>
        <taxon>Sar</taxon>
        <taxon>Alveolata</taxon>
        <taxon>Apicomplexa</taxon>
        <taxon>Aconoidasida</taxon>
        <taxon>Nephromycida</taxon>
        <taxon>Cardiosporidium</taxon>
    </lineage>
</organism>
<dbReference type="PANTHER" id="PTHR19302">
    <property type="entry name" value="GAMMA TUBULIN COMPLEX PROTEIN"/>
    <property type="match status" value="1"/>
</dbReference>
<sequence>MLHEILMALAGHPGDVVHLSCEESNADVGTSSSSPKKPLATQYTTGFHINTALDFISAAERDILNRIVSVGYDFAIVKDFIEMVKRSKFDECPSEKGMQKETESNRIRSELPSFEEVVYQRTTEQCPRESYQYGLYISAICSCMEQILALYLKIICTLEKKIMADPMLPVSFLLISIQQQRNELQTMRHFIEKYCSFDLIIYRKENIRDFESMYVNRISCGKLLDYLWQGRKSGNPVVQHIYQRFFESCGRVFVFQLCGWLLHGQLVDPNWEFFIQRRAFIDSSEFSHHNISRINSVSEDLSVLLTPHGLHFEWGYLFYLKMESIPRCCMSIDTARKALFIGKVMRLLTRSRCCTNAEMKELSTSVSLLDKSFAIGVNAMMAMETAIEEMRIKVRFLDMHCGNLKSSGLTECLILDHSFFVLSSFLKTGILRNTSPGFLERLENIIRCALQAAHLLWHLVVREAFLLLHLKVLKDFFLLGNGPFFQVFIESSWNMMQKPISKRTESDLQIVAWHNAMGFLEESLSSSNSPSIHNEGIFQRSCESVAGNAVFSNGQTFAVHSEDACINKEIAIARRFQPKLGCGGFELDSFPSLSSSQSIITLGGYSTISNSKLRFGIIEQKPDSQANPSAMNLYNAYSCCWYNQKQRISHGFVHGLDFALDISSGPAKMVTPSQFLSSSGGRFAIIFQNDFPPFLFKRDGHCFSRTFWPRIGGGGICRLLNGSINLNAPSKTLDAMLMEKALHLGQNEWKQNLSDEQIPYADLKTKGFRSDQASTLPVLLLSQGRRSWKITEKSPLLEWNLRYTHSRHVSLLLCAMEQAT</sequence>
<keyword evidence="5 6" id="KW-0206">Cytoskeleton</keyword>